<reference evidence="3" key="1">
    <citation type="submission" date="2017-08" db="EMBL/GenBank/DDBJ databases">
        <authorList>
            <person name="Polle J.E."/>
            <person name="Barry K."/>
            <person name="Cushman J."/>
            <person name="Schmutz J."/>
            <person name="Tran D."/>
            <person name="Hathwaick L.T."/>
            <person name="Yim W.C."/>
            <person name="Jenkins J."/>
            <person name="Mckie-Krisberg Z.M."/>
            <person name="Prochnik S."/>
            <person name="Lindquist E."/>
            <person name="Dockter R.B."/>
            <person name="Adam C."/>
            <person name="Molina H."/>
            <person name="Bunkerborg J."/>
            <person name="Jin E."/>
            <person name="Buchheim M."/>
            <person name="Magnuson J."/>
        </authorList>
    </citation>
    <scope>NUCLEOTIDE SEQUENCE</scope>
    <source>
        <strain evidence="3">CCAP 19/18</strain>
    </source>
</reference>
<feature type="domain" description="AMP-dependent synthetase/ligase" evidence="2">
    <location>
        <begin position="57"/>
        <end position="148"/>
    </location>
</feature>
<gene>
    <name evidence="3" type="ORF">DUNSADRAFT_5856</name>
</gene>
<dbReference type="InterPro" id="IPR042099">
    <property type="entry name" value="ANL_N_sf"/>
</dbReference>
<dbReference type="InterPro" id="IPR000873">
    <property type="entry name" value="AMP-dep_synth/lig_dom"/>
</dbReference>
<feature type="domain" description="AMP-dependent synthetase/ligase" evidence="2">
    <location>
        <begin position="269"/>
        <end position="361"/>
    </location>
</feature>
<dbReference type="EMBL" id="MU071659">
    <property type="protein sequence ID" value="KAF5825930.1"/>
    <property type="molecule type" value="Genomic_DNA"/>
</dbReference>
<dbReference type="PANTHER" id="PTHR43201:SF32">
    <property type="entry name" value="2-SUCCINYLBENZOATE--COA LIGASE, CHLOROPLASTIC_PEROXISOMAL"/>
    <property type="match status" value="1"/>
</dbReference>
<organism evidence="3 4">
    <name type="scientific">Dunaliella salina</name>
    <name type="common">Green alga</name>
    <name type="synonym">Protococcus salinus</name>
    <dbReference type="NCBI Taxonomy" id="3046"/>
    <lineage>
        <taxon>Eukaryota</taxon>
        <taxon>Viridiplantae</taxon>
        <taxon>Chlorophyta</taxon>
        <taxon>core chlorophytes</taxon>
        <taxon>Chlorophyceae</taxon>
        <taxon>CS clade</taxon>
        <taxon>Chlamydomonadales</taxon>
        <taxon>Dunaliellaceae</taxon>
        <taxon>Dunaliella</taxon>
    </lineage>
</organism>
<evidence type="ECO:0000259" key="2">
    <source>
        <dbReference type="Pfam" id="PF00501"/>
    </source>
</evidence>
<keyword evidence="4" id="KW-1185">Reference proteome</keyword>
<name>A0ABQ7FU32_DUNSA</name>
<feature type="region of interest" description="Disordered" evidence="1">
    <location>
        <begin position="186"/>
        <end position="231"/>
    </location>
</feature>
<dbReference type="SUPFAM" id="SSF56801">
    <property type="entry name" value="Acetyl-CoA synthetase-like"/>
    <property type="match status" value="1"/>
</dbReference>
<dbReference type="InterPro" id="IPR020845">
    <property type="entry name" value="AMP-binding_CS"/>
</dbReference>
<sequence length="368" mass="37722">MGGFRKQACSAGPVHLCLPLLNISDSNTERRDAEESSDGTGSSIQPGAPHTIDLASMASRVAALSHGLSLAISPHSALPGQTVMLAAMNSSAMLEVLLAICDTGAIVTPINHRWGPAELAAAMQLTQPVAIIMDAACRALVQQALAWLSQRIQTVLQPRLILMGSGTGAGNVHVPLAGAGQPPWDCSSHRGNSSSCPSEVELSTEGQIPGNGCSSIGETSGSQRQSCDPNEAHLSTEGLIRAGRCVLASSNRGSGEAEADLQQTDVCGGGTVAACGEGQHMPYPLQLKAPADGAAIICFTSGTTGRPKGVVLTHAALHAQSLAKLATINYTATDTYLHLAPLFHVGGLSSAHAALMAGCGQVHYIILH</sequence>
<feature type="region of interest" description="Disordered" evidence="1">
    <location>
        <begin position="27"/>
        <end position="48"/>
    </location>
</feature>
<dbReference type="Proteomes" id="UP000815325">
    <property type="component" value="Unassembled WGS sequence"/>
</dbReference>
<evidence type="ECO:0000313" key="4">
    <source>
        <dbReference type="Proteomes" id="UP000815325"/>
    </source>
</evidence>
<proteinExistence type="predicted"/>
<comment type="caution">
    <text evidence="3">The sequence shown here is derived from an EMBL/GenBank/DDBJ whole genome shotgun (WGS) entry which is preliminary data.</text>
</comment>
<dbReference type="PROSITE" id="PS00455">
    <property type="entry name" value="AMP_BINDING"/>
    <property type="match status" value="1"/>
</dbReference>
<evidence type="ECO:0000313" key="3">
    <source>
        <dbReference type="EMBL" id="KAF5825930.1"/>
    </source>
</evidence>
<dbReference type="Gene3D" id="3.40.50.12780">
    <property type="entry name" value="N-terminal domain of ligase-like"/>
    <property type="match status" value="2"/>
</dbReference>
<dbReference type="Pfam" id="PF00501">
    <property type="entry name" value="AMP-binding"/>
    <property type="match status" value="2"/>
</dbReference>
<dbReference type="PANTHER" id="PTHR43201">
    <property type="entry name" value="ACYL-COA SYNTHETASE"/>
    <property type="match status" value="1"/>
</dbReference>
<accession>A0ABQ7FU32</accession>
<feature type="compositionally biased region" description="Polar residues" evidence="1">
    <location>
        <begin position="212"/>
        <end position="228"/>
    </location>
</feature>
<evidence type="ECO:0000256" key="1">
    <source>
        <dbReference type="SAM" id="MobiDB-lite"/>
    </source>
</evidence>
<protein>
    <recommendedName>
        <fullName evidence="2">AMP-dependent synthetase/ligase domain-containing protein</fullName>
    </recommendedName>
</protein>